<dbReference type="AlphaFoldDB" id="A0A8T8X2B2"/>
<evidence type="ECO:0000313" key="2">
    <source>
        <dbReference type="EMBL" id="RAH82050.1"/>
    </source>
</evidence>
<accession>A0A8T8X2B2</accession>
<name>A0A8T8X2B2_ASPJA</name>
<dbReference type="GeneID" id="37181444"/>
<feature type="transmembrane region" description="Helical" evidence="1">
    <location>
        <begin position="62"/>
        <end position="84"/>
    </location>
</feature>
<sequence>MTSYLKLPRCCPIDFPLVYYPPIHGEKAKKASLIRPGGRARRRCYLILCNLRPSLSSRVSRFSLSLSLSLSMIVPSCGVTFVILDRQRRCLGSQGATGVVLSGCGK</sequence>
<keyword evidence="1" id="KW-0812">Transmembrane</keyword>
<evidence type="ECO:0000256" key="1">
    <source>
        <dbReference type="SAM" id="Phobius"/>
    </source>
</evidence>
<proteinExistence type="predicted"/>
<gene>
    <name evidence="2" type="ORF">BO86DRAFT_87071</name>
</gene>
<dbReference type="Proteomes" id="UP000249497">
    <property type="component" value="Unassembled WGS sequence"/>
</dbReference>
<keyword evidence="3" id="KW-1185">Reference proteome</keyword>
<reference evidence="2 3" key="1">
    <citation type="submission" date="2018-02" db="EMBL/GenBank/DDBJ databases">
        <title>The genomes of Aspergillus section Nigri reveals drivers in fungal speciation.</title>
        <authorList>
            <consortium name="DOE Joint Genome Institute"/>
            <person name="Vesth T.C."/>
            <person name="Nybo J."/>
            <person name="Theobald S."/>
            <person name="Brandl J."/>
            <person name="Frisvad J.C."/>
            <person name="Nielsen K.F."/>
            <person name="Lyhne E.K."/>
            <person name="Kogle M.E."/>
            <person name="Kuo A."/>
            <person name="Riley R."/>
            <person name="Clum A."/>
            <person name="Nolan M."/>
            <person name="Lipzen A."/>
            <person name="Salamov A."/>
            <person name="Henrissat B."/>
            <person name="Wiebenga A."/>
            <person name="De vries R.P."/>
            <person name="Grigoriev I.V."/>
            <person name="Mortensen U.H."/>
            <person name="Andersen M.R."/>
            <person name="Baker S.E."/>
        </authorList>
    </citation>
    <scope>NUCLEOTIDE SEQUENCE [LARGE SCALE GENOMIC DNA]</scope>
    <source>
        <strain evidence="2 3">CBS 114.51</strain>
    </source>
</reference>
<dbReference type="EMBL" id="KZ824791">
    <property type="protein sequence ID" value="RAH82050.1"/>
    <property type="molecule type" value="Genomic_DNA"/>
</dbReference>
<keyword evidence="1" id="KW-1133">Transmembrane helix</keyword>
<organism evidence="2 3">
    <name type="scientific">Aspergillus japonicus CBS 114.51</name>
    <dbReference type="NCBI Taxonomy" id="1448312"/>
    <lineage>
        <taxon>Eukaryota</taxon>
        <taxon>Fungi</taxon>
        <taxon>Dikarya</taxon>
        <taxon>Ascomycota</taxon>
        <taxon>Pezizomycotina</taxon>
        <taxon>Eurotiomycetes</taxon>
        <taxon>Eurotiomycetidae</taxon>
        <taxon>Eurotiales</taxon>
        <taxon>Aspergillaceae</taxon>
        <taxon>Aspergillus</taxon>
        <taxon>Aspergillus subgen. Circumdati</taxon>
    </lineage>
</organism>
<evidence type="ECO:0000313" key="3">
    <source>
        <dbReference type="Proteomes" id="UP000249497"/>
    </source>
</evidence>
<protein>
    <submittedName>
        <fullName evidence="2">Uncharacterized protein</fullName>
    </submittedName>
</protein>
<dbReference type="RefSeq" id="XP_025527944.1">
    <property type="nucleotide sequence ID" value="XM_025677751.1"/>
</dbReference>
<keyword evidence="1" id="KW-0472">Membrane</keyword>